<name>A0AAD6ZTN9_9AGAR</name>
<evidence type="ECO:0000313" key="3">
    <source>
        <dbReference type="Proteomes" id="UP001218218"/>
    </source>
</evidence>
<reference evidence="2" key="1">
    <citation type="submission" date="2023-03" db="EMBL/GenBank/DDBJ databases">
        <title>Massive genome expansion in bonnet fungi (Mycena s.s.) driven by repeated elements and novel gene families across ecological guilds.</title>
        <authorList>
            <consortium name="Lawrence Berkeley National Laboratory"/>
            <person name="Harder C.B."/>
            <person name="Miyauchi S."/>
            <person name="Viragh M."/>
            <person name="Kuo A."/>
            <person name="Thoen E."/>
            <person name="Andreopoulos B."/>
            <person name="Lu D."/>
            <person name="Skrede I."/>
            <person name="Drula E."/>
            <person name="Henrissat B."/>
            <person name="Morin E."/>
            <person name="Kohler A."/>
            <person name="Barry K."/>
            <person name="LaButti K."/>
            <person name="Morin E."/>
            <person name="Salamov A."/>
            <person name="Lipzen A."/>
            <person name="Mereny Z."/>
            <person name="Hegedus B."/>
            <person name="Baldrian P."/>
            <person name="Stursova M."/>
            <person name="Weitz H."/>
            <person name="Taylor A."/>
            <person name="Grigoriev I.V."/>
            <person name="Nagy L.G."/>
            <person name="Martin F."/>
            <person name="Kauserud H."/>
        </authorList>
    </citation>
    <scope>NUCLEOTIDE SEQUENCE</scope>
    <source>
        <strain evidence="2">CBHHK002</strain>
    </source>
</reference>
<keyword evidence="3" id="KW-1185">Reference proteome</keyword>
<protein>
    <submittedName>
        <fullName evidence="2">Uncharacterized protein</fullName>
    </submittedName>
</protein>
<dbReference type="EMBL" id="JARIHO010000028">
    <property type="protein sequence ID" value="KAJ7339176.1"/>
    <property type="molecule type" value="Genomic_DNA"/>
</dbReference>
<gene>
    <name evidence="2" type="ORF">DFH08DRAFT_876221</name>
</gene>
<feature type="non-terminal residue" evidence="2">
    <location>
        <position position="150"/>
    </location>
</feature>
<evidence type="ECO:0000313" key="2">
    <source>
        <dbReference type="EMBL" id="KAJ7339176.1"/>
    </source>
</evidence>
<evidence type="ECO:0000256" key="1">
    <source>
        <dbReference type="SAM" id="MobiDB-lite"/>
    </source>
</evidence>
<proteinExistence type="predicted"/>
<feature type="compositionally biased region" description="Polar residues" evidence="1">
    <location>
        <begin position="1"/>
        <end position="15"/>
    </location>
</feature>
<organism evidence="2 3">
    <name type="scientific">Mycena albidolilacea</name>
    <dbReference type="NCBI Taxonomy" id="1033008"/>
    <lineage>
        <taxon>Eukaryota</taxon>
        <taxon>Fungi</taxon>
        <taxon>Dikarya</taxon>
        <taxon>Basidiomycota</taxon>
        <taxon>Agaricomycotina</taxon>
        <taxon>Agaricomycetes</taxon>
        <taxon>Agaricomycetidae</taxon>
        <taxon>Agaricales</taxon>
        <taxon>Marasmiineae</taxon>
        <taxon>Mycenaceae</taxon>
        <taxon>Mycena</taxon>
    </lineage>
</organism>
<comment type="caution">
    <text evidence="2">The sequence shown here is derived from an EMBL/GenBank/DDBJ whole genome shotgun (WGS) entry which is preliminary data.</text>
</comment>
<sequence>SQQPDKPSQDKTPAQDSGAVPTCRYCHIPSNYGLSILHGESIEYAWTRAHAEKYHILDGLNRMELMDLTRNHALDALEALQVCLNAVKVELDGERSGNINTLGESCDEAHSALLNYSREVSTLLMITRGILPDGETDEASDEEIPALIYE</sequence>
<dbReference type="Proteomes" id="UP001218218">
    <property type="component" value="Unassembled WGS sequence"/>
</dbReference>
<feature type="region of interest" description="Disordered" evidence="1">
    <location>
        <begin position="1"/>
        <end position="20"/>
    </location>
</feature>
<dbReference type="AlphaFoldDB" id="A0AAD6ZTN9"/>
<accession>A0AAD6ZTN9</accession>